<dbReference type="RefSeq" id="WP_322948095.1">
    <property type="nucleotide sequence ID" value="NZ_JAYEET010000004.1"/>
</dbReference>
<comment type="caution">
    <text evidence="1">The sequence shown here is derived from an EMBL/GenBank/DDBJ whole genome shotgun (WGS) entry which is preliminary data.</text>
</comment>
<gene>
    <name evidence="1" type="ORF">SOP97_02215</name>
</gene>
<accession>A0ABU5P4Y9</accession>
<sequence length="163" mass="18363">MKYLYRQAGTVSSLHPYSRYALNGCLALRGKRLPPLQEQLMTEQRAITRKETTPINVWVTPDEKAQIDALAQQTGHSMSSLLRCLGMGHQPPSILDSKMILELAKINGDQGRLGGLLKMWLTNDERFAGFDAVQMRRTIEVVLSRIQQTQQAMLDLVIKVQGE</sequence>
<dbReference type="InterPro" id="IPR053842">
    <property type="entry name" value="NikA-like"/>
</dbReference>
<evidence type="ECO:0000313" key="1">
    <source>
        <dbReference type="EMBL" id="MEA1604633.1"/>
    </source>
</evidence>
<protein>
    <submittedName>
        <fullName evidence="1">Conjugal transfer protein TraJ</fullName>
    </submittedName>
</protein>
<evidence type="ECO:0000313" key="2">
    <source>
        <dbReference type="Proteomes" id="UP001292571"/>
    </source>
</evidence>
<keyword evidence="2" id="KW-1185">Reference proteome</keyword>
<proteinExistence type="predicted"/>
<organism evidence="1 2">
    <name type="scientific">Pseudomonas spirodelae</name>
    <dbReference type="NCBI Taxonomy" id="3101751"/>
    <lineage>
        <taxon>Bacteria</taxon>
        <taxon>Pseudomonadati</taxon>
        <taxon>Pseudomonadota</taxon>
        <taxon>Gammaproteobacteria</taxon>
        <taxon>Pseudomonadales</taxon>
        <taxon>Pseudomonadaceae</taxon>
        <taxon>Pseudomonas</taxon>
    </lineage>
</organism>
<dbReference type="EMBL" id="JAYEET010000004">
    <property type="protein sequence ID" value="MEA1604633.1"/>
    <property type="molecule type" value="Genomic_DNA"/>
</dbReference>
<dbReference type="Proteomes" id="UP001292571">
    <property type="component" value="Unassembled WGS sequence"/>
</dbReference>
<reference evidence="1 2" key="1">
    <citation type="submission" date="2023-12" db="EMBL/GenBank/DDBJ databases">
        <title>Pseudomonas sp. T5W1.</title>
        <authorList>
            <person name="Maltman C."/>
        </authorList>
    </citation>
    <scope>NUCLEOTIDE SEQUENCE [LARGE SCALE GENOMIC DNA]</scope>
    <source>
        <strain evidence="1 2">T5W1</strain>
    </source>
</reference>
<dbReference type="Pfam" id="PF21983">
    <property type="entry name" value="NikA-like"/>
    <property type="match status" value="1"/>
</dbReference>
<name>A0ABU5P4Y9_9PSED</name>